<evidence type="ECO:0000256" key="6">
    <source>
        <dbReference type="ARBA" id="ARBA00022741"/>
    </source>
</evidence>
<dbReference type="Proteomes" id="UP000276260">
    <property type="component" value="Unassembled WGS sequence"/>
</dbReference>
<dbReference type="Pfam" id="PF06315">
    <property type="entry name" value="AceK_kinase"/>
    <property type="match status" value="1"/>
</dbReference>
<dbReference type="GO" id="GO:0006097">
    <property type="term" value="P:glyoxylate cycle"/>
    <property type="evidence" value="ECO:0007669"/>
    <property type="project" value="UniProtKB-UniRule"/>
</dbReference>
<reference evidence="14 15" key="1">
    <citation type="submission" date="2018-11" db="EMBL/GenBank/DDBJ databases">
        <title>Draft genome analysis of Rheinheimera mesophila isolated from an industrial waste site.</title>
        <authorList>
            <person name="Yu Q."/>
            <person name="Qi Y."/>
            <person name="Zhang H."/>
            <person name="Lu Y."/>
            <person name="Pu J."/>
        </authorList>
    </citation>
    <scope>NUCLEOTIDE SEQUENCE [LARGE SCALE GENOMIC DNA]</scope>
    <source>
        <strain evidence="14 15">IITR13</strain>
    </source>
</reference>
<organism evidence="14 15">
    <name type="scientific">Rheinheimera mesophila</name>
    <dbReference type="NCBI Taxonomy" id="1547515"/>
    <lineage>
        <taxon>Bacteria</taxon>
        <taxon>Pseudomonadati</taxon>
        <taxon>Pseudomonadota</taxon>
        <taxon>Gammaproteobacteria</taxon>
        <taxon>Chromatiales</taxon>
        <taxon>Chromatiaceae</taxon>
        <taxon>Rheinheimera</taxon>
    </lineage>
</organism>
<dbReference type="PIRSF" id="PIRSF000719">
    <property type="entry name" value="AceK"/>
    <property type="match status" value="1"/>
</dbReference>
<dbReference type="OrthoDB" id="5287793at2"/>
<evidence type="ECO:0000256" key="10">
    <source>
        <dbReference type="ARBA" id="ARBA00022912"/>
    </source>
</evidence>
<dbReference type="EC" id="3.1.3.-" evidence="11"/>
<evidence type="ECO:0000256" key="2">
    <source>
        <dbReference type="ARBA" id="ARBA00022490"/>
    </source>
</evidence>
<proteinExistence type="inferred from homology"/>
<dbReference type="Pfam" id="PF20423">
    <property type="entry name" value="AceK_regulatory"/>
    <property type="match status" value="1"/>
</dbReference>
<feature type="domain" description="Isocitrate dehydrogenase kinase/phosphatase (AceK) regulatory" evidence="13">
    <location>
        <begin position="8"/>
        <end position="309"/>
    </location>
</feature>
<dbReference type="GO" id="GO:0005737">
    <property type="term" value="C:cytoplasm"/>
    <property type="evidence" value="ECO:0007669"/>
    <property type="project" value="UniProtKB-SubCell"/>
</dbReference>
<dbReference type="GO" id="GO:0004674">
    <property type="term" value="F:protein serine/threonine kinase activity"/>
    <property type="evidence" value="ECO:0007669"/>
    <property type="project" value="UniProtKB-KW"/>
</dbReference>
<dbReference type="GO" id="GO:0006006">
    <property type="term" value="P:glucose metabolic process"/>
    <property type="evidence" value="ECO:0007669"/>
    <property type="project" value="InterPro"/>
</dbReference>
<evidence type="ECO:0000256" key="3">
    <source>
        <dbReference type="ARBA" id="ARBA00022527"/>
    </source>
</evidence>
<dbReference type="InterPro" id="IPR010452">
    <property type="entry name" value="Isocitrate_DH_AceK"/>
</dbReference>
<comment type="catalytic activity">
    <reaction evidence="11">
        <text>L-seryl-[isocitrate dehydrogenase] + ATP = O-phospho-L-seryl-[isocitrate dehydrogenase] + ADP + H(+)</text>
        <dbReference type="Rhea" id="RHEA:43540"/>
        <dbReference type="Rhea" id="RHEA-COMP:10605"/>
        <dbReference type="Rhea" id="RHEA-COMP:10606"/>
        <dbReference type="ChEBI" id="CHEBI:15378"/>
        <dbReference type="ChEBI" id="CHEBI:29999"/>
        <dbReference type="ChEBI" id="CHEBI:30616"/>
        <dbReference type="ChEBI" id="CHEBI:83421"/>
        <dbReference type="ChEBI" id="CHEBI:456216"/>
        <dbReference type="EC" id="2.7.11.5"/>
    </reaction>
</comment>
<protein>
    <recommendedName>
        <fullName evidence="11">Isocitrate dehydrogenase kinase/phosphatase</fullName>
        <shortName evidence="11">IDH kinase/phosphatase</shortName>
        <shortName evidence="11">IDHK/P</shortName>
        <ecNumber evidence="11">2.7.11.5</ecNumber>
        <ecNumber evidence="11">3.1.3.-</ecNumber>
    </recommendedName>
</protein>
<name>A0A3P3QQE5_9GAMM</name>
<evidence type="ECO:0000256" key="7">
    <source>
        <dbReference type="ARBA" id="ARBA00022777"/>
    </source>
</evidence>
<keyword evidence="7 11" id="KW-0418">Kinase</keyword>
<evidence type="ECO:0000259" key="12">
    <source>
        <dbReference type="Pfam" id="PF06315"/>
    </source>
</evidence>
<dbReference type="GO" id="GO:0008772">
    <property type="term" value="F:[isocitrate dehydrogenase (NADP+)] kinase activity"/>
    <property type="evidence" value="ECO:0007669"/>
    <property type="project" value="UniProtKB-UniRule"/>
</dbReference>
<dbReference type="GO" id="GO:0005524">
    <property type="term" value="F:ATP binding"/>
    <property type="evidence" value="ECO:0007669"/>
    <property type="project" value="UniProtKB-UniRule"/>
</dbReference>
<comment type="similarity">
    <text evidence="11">Belongs to the AceK family.</text>
</comment>
<dbReference type="InterPro" id="IPR046854">
    <property type="entry name" value="AceK_regulatory"/>
</dbReference>
<evidence type="ECO:0000256" key="9">
    <source>
        <dbReference type="ARBA" id="ARBA00022840"/>
    </source>
</evidence>
<comment type="caution">
    <text evidence="14">The sequence shown here is derived from an EMBL/GenBank/DDBJ whole genome shotgun (WGS) entry which is preliminary data.</text>
</comment>
<dbReference type="InterPro" id="IPR046855">
    <property type="entry name" value="AceK_kinase"/>
</dbReference>
<keyword evidence="15" id="KW-1185">Reference proteome</keyword>
<evidence type="ECO:0000256" key="8">
    <source>
        <dbReference type="ARBA" id="ARBA00022801"/>
    </source>
</evidence>
<evidence type="ECO:0000256" key="5">
    <source>
        <dbReference type="ARBA" id="ARBA00022679"/>
    </source>
</evidence>
<dbReference type="GO" id="GO:0016208">
    <property type="term" value="F:AMP binding"/>
    <property type="evidence" value="ECO:0007669"/>
    <property type="project" value="TreeGrafter"/>
</dbReference>
<comment type="subcellular location">
    <subcellularLocation>
        <location evidence="11">Cytoplasm</location>
    </subcellularLocation>
</comment>
<accession>A0A3P3QQE5</accession>
<keyword evidence="8 11" id="KW-0378">Hydrolase</keyword>
<dbReference type="PANTHER" id="PTHR39559">
    <property type="match status" value="1"/>
</dbReference>
<evidence type="ECO:0000259" key="13">
    <source>
        <dbReference type="Pfam" id="PF20423"/>
    </source>
</evidence>
<dbReference type="HAMAP" id="MF_00747">
    <property type="entry name" value="AceK"/>
    <property type="match status" value="1"/>
</dbReference>
<comment type="function">
    <text evidence="11">Bifunctional enzyme which can phosphorylate or dephosphorylate isocitrate dehydrogenase (IDH) on a specific serine residue. This is a regulatory mechanism which enables bacteria to bypass the Krebs cycle via the glyoxylate shunt in response to the source of carbon. When bacteria are grown on glucose, IDH is fully active and unphosphorylated, but when grown on acetate or ethanol, the activity of IDH declines drastically concomitant with its phosphorylation.</text>
</comment>
<evidence type="ECO:0000256" key="4">
    <source>
        <dbReference type="ARBA" id="ARBA00022532"/>
    </source>
</evidence>
<keyword evidence="4 11" id="KW-0816">Tricarboxylic acid cycle</keyword>
<sequence>MLQATEIADLILKGFRRHFGLFQKITALAQQGFAQRNWLELQRISSERISYYDLRVNETLALLQQKLTGTELNECLWQQVKQQYQQYLLFHPQAELAETFYNSVFCRLYERKYFHNQNIFVESTLSKQRLPAPVASVYESYFPAQYGLKQSIRTIVASFHLQAPFVDLERDIRLLVRTFIGQSSHGHFPVHLVRFDILKSLFFRNKAAYIVGRVVTPDGQQPFIIPLLHDDERGIYMDTLITDPQQMTIIFGFSRAYFMVEMTVPSALVHFLKELLPHKTLAELYSSVGLHKQGKTEFYRELLTHLDKSADQFVAAPGIRGMVMMVFTLPSFPYVFKVIRDKFAPTKEFGRDTVKERYLLVKKHDRVGRMADTMEYSDVALPLNRFSPELLDELKQSIAGSMQIEDDRVIIKHLYIERRMLPLNLYLEQASYEQKVKMMADYGQALKDMIAANIFPGDMLLKNFGVTRHGRVIFYDYDEVQYLLDVNFRFIPKTDNYDDLLSNEPWYSVGPGDVFPEQITTYVTAQHDIRQMLIQSHPELMDAAYWQEKQQRIRDGIVEDVFPYPEHQRFQSLYPAEYAKADGLSTMPPSEQA</sequence>
<feature type="active site" evidence="11">
    <location>
        <position position="372"/>
    </location>
</feature>
<gene>
    <name evidence="11" type="primary">aceK</name>
    <name evidence="14" type="ORF">EIK76_04890</name>
</gene>
<dbReference type="NCBIfam" id="NF002804">
    <property type="entry name" value="PRK02946.1"/>
    <property type="match status" value="1"/>
</dbReference>
<dbReference type="AlphaFoldDB" id="A0A3P3QQE5"/>
<evidence type="ECO:0000256" key="11">
    <source>
        <dbReference type="HAMAP-Rule" id="MF_00747"/>
    </source>
</evidence>
<feature type="domain" description="Isocitrate dehydrogenase kinase/phosphatase (AceK) kinase" evidence="12">
    <location>
        <begin position="311"/>
        <end position="566"/>
    </location>
</feature>
<feature type="binding site" evidence="11">
    <location>
        <position position="337"/>
    </location>
    <ligand>
        <name>ATP</name>
        <dbReference type="ChEBI" id="CHEBI:30616"/>
    </ligand>
</feature>
<keyword evidence="6 11" id="KW-0547">Nucleotide-binding</keyword>
<evidence type="ECO:0000256" key="1">
    <source>
        <dbReference type="ARBA" id="ARBA00022435"/>
    </source>
</evidence>
<dbReference type="EMBL" id="RRCF01000001">
    <property type="protein sequence ID" value="RRJ23407.1"/>
    <property type="molecule type" value="Genomic_DNA"/>
</dbReference>
<dbReference type="GO" id="GO:0004721">
    <property type="term" value="F:phosphoprotein phosphatase activity"/>
    <property type="evidence" value="ECO:0007669"/>
    <property type="project" value="UniProtKB-KW"/>
</dbReference>
<keyword evidence="5 11" id="KW-0808">Transferase</keyword>
<keyword evidence="2 11" id="KW-0963">Cytoplasm</keyword>
<keyword evidence="3 11" id="KW-0723">Serine/threonine-protein kinase</keyword>
<evidence type="ECO:0000313" key="14">
    <source>
        <dbReference type="EMBL" id="RRJ23407.1"/>
    </source>
</evidence>
<dbReference type="PANTHER" id="PTHR39559:SF1">
    <property type="entry name" value="ISOCITRATE DEHYDROGENASE KINASE_PHOSPHATASE"/>
    <property type="match status" value="1"/>
</dbReference>
<feature type="binding site" evidence="11">
    <location>
        <begin position="316"/>
        <end position="322"/>
    </location>
    <ligand>
        <name>ATP</name>
        <dbReference type="ChEBI" id="CHEBI:30616"/>
    </ligand>
</feature>
<keyword evidence="1 11" id="KW-0329">Glyoxylate bypass</keyword>
<dbReference type="EC" id="2.7.11.5" evidence="11"/>
<evidence type="ECO:0000313" key="15">
    <source>
        <dbReference type="Proteomes" id="UP000276260"/>
    </source>
</evidence>
<dbReference type="RefSeq" id="WP_052749433.1">
    <property type="nucleotide sequence ID" value="NZ_LAVS01000091.1"/>
</dbReference>
<keyword evidence="9 11" id="KW-0067">ATP-binding</keyword>
<dbReference type="GO" id="GO:0006099">
    <property type="term" value="P:tricarboxylic acid cycle"/>
    <property type="evidence" value="ECO:0007669"/>
    <property type="project" value="UniProtKB-UniRule"/>
</dbReference>
<keyword evidence="10 11" id="KW-0904">Protein phosphatase</keyword>